<dbReference type="AlphaFoldDB" id="A0A8C8X790"/>
<dbReference type="PANTHER" id="PTHR17613">
    <property type="entry name" value="CEREBRAL PROTEIN-11-RELATED"/>
    <property type="match status" value="1"/>
</dbReference>
<dbReference type="PANTHER" id="PTHR17613:SF10">
    <property type="entry name" value="TESTIS-SPECIFIC PROTEIN TEX28"/>
    <property type="match status" value="1"/>
</dbReference>
<accession>A0A8C8X790</accession>
<feature type="region of interest" description="Disordered" evidence="7">
    <location>
        <begin position="125"/>
        <end position="157"/>
    </location>
</feature>
<dbReference type="Pfam" id="PF10267">
    <property type="entry name" value="Tmemb_cc2"/>
    <property type="match status" value="2"/>
</dbReference>
<dbReference type="OMA" id="QEEKCRH"/>
<protein>
    <submittedName>
        <fullName evidence="8">Testis expressed 28</fullName>
    </submittedName>
</protein>
<comment type="similarity">
    <text evidence="2">Belongs to the TEX28 family.</text>
</comment>
<proteinExistence type="inferred from homology"/>
<gene>
    <name evidence="8" type="primary">TEX28</name>
</gene>
<reference evidence="8" key="1">
    <citation type="submission" date="2025-08" db="UniProtKB">
        <authorList>
            <consortium name="Ensembl"/>
        </authorList>
    </citation>
    <scope>IDENTIFICATION</scope>
</reference>
<keyword evidence="9" id="KW-1185">Reference proteome</keyword>
<evidence type="ECO:0000313" key="8">
    <source>
        <dbReference type="Ensembl" id="ENSPLOP00000015244.1"/>
    </source>
</evidence>
<keyword evidence="3" id="KW-0812">Transmembrane</keyword>
<evidence type="ECO:0000256" key="3">
    <source>
        <dbReference type="ARBA" id="ARBA00022692"/>
    </source>
</evidence>
<keyword evidence="5" id="KW-0175">Coiled coil</keyword>
<name>A0A8C8X790_PANLE</name>
<evidence type="ECO:0000256" key="2">
    <source>
        <dbReference type="ARBA" id="ARBA00008108"/>
    </source>
</evidence>
<dbReference type="InterPro" id="IPR019394">
    <property type="entry name" value="TEX28/TMCC"/>
</dbReference>
<reference evidence="8" key="2">
    <citation type="submission" date="2025-09" db="UniProtKB">
        <authorList>
            <consortium name="Ensembl"/>
        </authorList>
    </citation>
    <scope>IDENTIFICATION</scope>
</reference>
<evidence type="ECO:0000256" key="5">
    <source>
        <dbReference type="ARBA" id="ARBA00023054"/>
    </source>
</evidence>
<keyword evidence="6" id="KW-0472">Membrane</keyword>
<comment type="subcellular location">
    <subcellularLocation>
        <location evidence="1">Membrane</location>
    </subcellularLocation>
</comment>
<dbReference type="Ensembl" id="ENSPLOT00000016896.1">
    <property type="protein sequence ID" value="ENSPLOP00000015244.1"/>
    <property type="gene ID" value="ENSPLOG00000011170.1"/>
</dbReference>
<evidence type="ECO:0000256" key="1">
    <source>
        <dbReference type="ARBA" id="ARBA00004370"/>
    </source>
</evidence>
<dbReference type="GeneTree" id="ENSGT00940000162843"/>
<dbReference type="GO" id="GO:0012505">
    <property type="term" value="C:endomembrane system"/>
    <property type="evidence" value="ECO:0007669"/>
    <property type="project" value="TreeGrafter"/>
</dbReference>
<evidence type="ECO:0000256" key="7">
    <source>
        <dbReference type="SAM" id="MobiDB-lite"/>
    </source>
</evidence>
<sequence>MLLWPSFPSAAILSDVSSCGSLSSSEDGPPRGHSCLSDGELARNLQDSVKHRVLYLSEQQRLEKASRDENTVGYLKLVSKANRHHAPHIRQAFEKVNQRASATIAQIERRLCRCHRQLQGLEGGWRPQGLAPKAESSLRHCRRPSEKALSSPRPGGEDCLSTDLSDIVRHLPLASHFPASWPGKSWGTKRVAQQRNLPLRQMKEDLREVRELHLSLQVSYPSLNESRLMGLQVSLASLQEQKCRQASVEEQVNEHVQRYPDDICRLEQNLARAEEKMAYLSYEGAKEIWVTPPADGSVAIHPSATELETSTRTHPPGTALSLATVLPAFICTVCACPPPPLSSGPHTCAALVLIGLGSPAWQKRRAVSATDRQAWVPSRWRWHSEEPEPLAGGP</sequence>
<evidence type="ECO:0000313" key="9">
    <source>
        <dbReference type="Proteomes" id="UP000694399"/>
    </source>
</evidence>
<evidence type="ECO:0000256" key="6">
    <source>
        <dbReference type="ARBA" id="ARBA00023136"/>
    </source>
</evidence>
<organism evidence="8 9">
    <name type="scientific">Panthera leo</name>
    <name type="common">Lion</name>
    <dbReference type="NCBI Taxonomy" id="9689"/>
    <lineage>
        <taxon>Eukaryota</taxon>
        <taxon>Metazoa</taxon>
        <taxon>Chordata</taxon>
        <taxon>Craniata</taxon>
        <taxon>Vertebrata</taxon>
        <taxon>Euteleostomi</taxon>
        <taxon>Mammalia</taxon>
        <taxon>Eutheria</taxon>
        <taxon>Laurasiatheria</taxon>
        <taxon>Carnivora</taxon>
        <taxon>Feliformia</taxon>
        <taxon>Felidae</taxon>
        <taxon>Pantherinae</taxon>
        <taxon>Panthera</taxon>
    </lineage>
</organism>
<dbReference type="GO" id="GO:0016020">
    <property type="term" value="C:membrane"/>
    <property type="evidence" value="ECO:0007669"/>
    <property type="project" value="UniProtKB-SubCell"/>
</dbReference>
<evidence type="ECO:0000256" key="4">
    <source>
        <dbReference type="ARBA" id="ARBA00022989"/>
    </source>
</evidence>
<keyword evidence="4" id="KW-1133">Transmembrane helix</keyword>
<dbReference type="Proteomes" id="UP000694399">
    <property type="component" value="Unassembled WGS sequence"/>
</dbReference>